<keyword evidence="9" id="KW-1185">Reference proteome</keyword>
<evidence type="ECO:0000256" key="1">
    <source>
        <dbReference type="ARBA" id="ARBA00022490"/>
    </source>
</evidence>
<protein>
    <recommendedName>
        <fullName evidence="6">tRNA (cytidine(34)-2'-O)-methyltransferase</fullName>
        <ecNumber evidence="6">2.1.1.207</ecNumber>
    </recommendedName>
    <alternativeName>
        <fullName evidence="6">tRNA (cytidine/uridine-2'-O-)-methyltransferase TrmL</fullName>
    </alternativeName>
</protein>
<name>A0ABW5CEN8_9PROT</name>
<dbReference type="PIRSF" id="PIRSF029256">
    <property type="entry name" value="SpoU_TrmH_prd"/>
    <property type="match status" value="1"/>
</dbReference>
<evidence type="ECO:0000313" key="8">
    <source>
        <dbReference type="EMBL" id="MFD2234463.1"/>
    </source>
</evidence>
<comment type="subunit">
    <text evidence="6">Homodimer.</text>
</comment>
<dbReference type="Gene3D" id="3.40.1280.10">
    <property type="match status" value="1"/>
</dbReference>
<dbReference type="PANTHER" id="PTHR42971:SF1">
    <property type="entry name" value="TRNA (CYTIDINE(34)-2'-O)-METHYLTRANSFERASE"/>
    <property type="match status" value="1"/>
</dbReference>
<keyword evidence="1 6" id="KW-0963">Cytoplasm</keyword>
<keyword evidence="2 6" id="KW-0489">Methyltransferase</keyword>
<accession>A0ABW5CEN8</accession>
<dbReference type="InterPro" id="IPR029026">
    <property type="entry name" value="tRNA_m1G_MTases_N"/>
</dbReference>
<dbReference type="InterPro" id="IPR001537">
    <property type="entry name" value="SpoU_MeTrfase"/>
</dbReference>
<gene>
    <name evidence="6" type="primary">trmL</name>
    <name evidence="8" type="ORF">ACFSNB_11665</name>
</gene>
<dbReference type="HAMAP" id="MF_01885">
    <property type="entry name" value="tRNA_methyltr_TrmL"/>
    <property type="match status" value="1"/>
</dbReference>
<dbReference type="Proteomes" id="UP001597296">
    <property type="component" value="Unassembled WGS sequence"/>
</dbReference>
<dbReference type="SUPFAM" id="SSF75217">
    <property type="entry name" value="alpha/beta knot"/>
    <property type="match status" value="1"/>
</dbReference>
<feature type="binding site" evidence="6">
    <location>
        <position position="93"/>
    </location>
    <ligand>
        <name>S-adenosyl-L-methionine</name>
        <dbReference type="ChEBI" id="CHEBI:59789"/>
    </ligand>
</feature>
<organism evidence="8 9">
    <name type="scientific">Phaeospirillum tilakii</name>
    <dbReference type="NCBI Taxonomy" id="741673"/>
    <lineage>
        <taxon>Bacteria</taxon>
        <taxon>Pseudomonadati</taxon>
        <taxon>Pseudomonadota</taxon>
        <taxon>Alphaproteobacteria</taxon>
        <taxon>Rhodospirillales</taxon>
        <taxon>Rhodospirillaceae</taxon>
        <taxon>Phaeospirillum</taxon>
    </lineage>
</organism>
<reference evidence="9" key="1">
    <citation type="journal article" date="2019" name="Int. J. Syst. Evol. Microbiol.">
        <title>The Global Catalogue of Microorganisms (GCM) 10K type strain sequencing project: providing services to taxonomists for standard genome sequencing and annotation.</title>
        <authorList>
            <consortium name="The Broad Institute Genomics Platform"/>
            <consortium name="The Broad Institute Genome Sequencing Center for Infectious Disease"/>
            <person name="Wu L."/>
            <person name="Ma J."/>
        </authorList>
    </citation>
    <scope>NUCLEOTIDE SEQUENCE [LARGE SCALE GENOMIC DNA]</scope>
    <source>
        <strain evidence="9">KCTC 15012</strain>
    </source>
</reference>
<feature type="binding site" evidence="6">
    <location>
        <position position="135"/>
    </location>
    <ligand>
        <name>S-adenosyl-L-methionine</name>
        <dbReference type="ChEBI" id="CHEBI:59789"/>
    </ligand>
</feature>
<keyword evidence="3 6" id="KW-0808">Transferase</keyword>
<dbReference type="EC" id="2.1.1.207" evidence="6"/>
<comment type="catalytic activity">
    <reaction evidence="6">
        <text>cytidine(34) in tRNA + S-adenosyl-L-methionine = 2'-O-methylcytidine(34) in tRNA + S-adenosyl-L-homocysteine + H(+)</text>
        <dbReference type="Rhea" id="RHEA:43084"/>
        <dbReference type="Rhea" id="RHEA-COMP:10331"/>
        <dbReference type="Rhea" id="RHEA-COMP:10332"/>
        <dbReference type="ChEBI" id="CHEBI:15378"/>
        <dbReference type="ChEBI" id="CHEBI:57856"/>
        <dbReference type="ChEBI" id="CHEBI:59789"/>
        <dbReference type="ChEBI" id="CHEBI:74495"/>
        <dbReference type="ChEBI" id="CHEBI:82748"/>
        <dbReference type="EC" id="2.1.1.207"/>
    </reaction>
</comment>
<evidence type="ECO:0000256" key="3">
    <source>
        <dbReference type="ARBA" id="ARBA00022679"/>
    </source>
</evidence>
<evidence type="ECO:0000256" key="4">
    <source>
        <dbReference type="ARBA" id="ARBA00022691"/>
    </source>
</evidence>
<evidence type="ECO:0000256" key="6">
    <source>
        <dbReference type="HAMAP-Rule" id="MF_01885"/>
    </source>
</evidence>
<feature type="domain" description="tRNA/rRNA methyltransferase SpoU type" evidence="7">
    <location>
        <begin position="15"/>
        <end position="153"/>
    </location>
</feature>
<comment type="catalytic activity">
    <reaction evidence="6">
        <text>5-carboxymethylaminomethyluridine(34) in tRNA(Leu) + S-adenosyl-L-methionine = 5-carboxymethylaminomethyl-2'-O-methyluridine(34) in tRNA(Leu) + S-adenosyl-L-homocysteine + H(+)</text>
        <dbReference type="Rhea" id="RHEA:43088"/>
        <dbReference type="Rhea" id="RHEA-COMP:10333"/>
        <dbReference type="Rhea" id="RHEA-COMP:10334"/>
        <dbReference type="ChEBI" id="CHEBI:15378"/>
        <dbReference type="ChEBI" id="CHEBI:57856"/>
        <dbReference type="ChEBI" id="CHEBI:59789"/>
        <dbReference type="ChEBI" id="CHEBI:74508"/>
        <dbReference type="ChEBI" id="CHEBI:74511"/>
        <dbReference type="EC" id="2.1.1.207"/>
    </reaction>
</comment>
<sequence length="175" mass="18675">MPSAIRQEICPREPLRLALFQPDIPQNAGTLIRLSACFGLGLDVIEPCGFVFDDRKLKRAGMDYIETARITRHPSWEAFARALAGDGRRLVLLTTAGEARHDRFAFAPGDTLMVGRESGGVPAEVAAAAAARLRIPMAAGVRSLNVAVAAAIGVAQALGRLDAFPDDCPREEVPA</sequence>
<comment type="function">
    <text evidence="6">Methylates the ribose at the nucleotide 34 wobble position in the two leucyl isoacceptors tRNA(Leu)(CmAA) and tRNA(Leu)(cmnm5UmAA). Catalyzes the methyl transfer from S-adenosyl-L-methionine to the 2'-OH of the wobble nucleotide.</text>
</comment>
<evidence type="ECO:0000256" key="5">
    <source>
        <dbReference type="ARBA" id="ARBA00022694"/>
    </source>
</evidence>
<feature type="binding site" evidence="6">
    <location>
        <position position="115"/>
    </location>
    <ligand>
        <name>S-adenosyl-L-methionine</name>
        <dbReference type="ChEBI" id="CHEBI:59789"/>
    </ligand>
</feature>
<dbReference type="Pfam" id="PF00588">
    <property type="entry name" value="SpoU_methylase"/>
    <property type="match status" value="1"/>
</dbReference>
<dbReference type="InterPro" id="IPR029028">
    <property type="entry name" value="Alpha/beta_knot_MTases"/>
</dbReference>
<dbReference type="InterPro" id="IPR016914">
    <property type="entry name" value="TrmL"/>
</dbReference>
<evidence type="ECO:0000313" key="9">
    <source>
        <dbReference type="Proteomes" id="UP001597296"/>
    </source>
</evidence>
<keyword evidence="5 6" id="KW-0819">tRNA processing</keyword>
<dbReference type="RefSeq" id="WP_377316699.1">
    <property type="nucleotide sequence ID" value="NZ_JBHUIY010000022.1"/>
</dbReference>
<comment type="caution">
    <text evidence="8">The sequence shown here is derived from an EMBL/GenBank/DDBJ whole genome shotgun (WGS) entry which is preliminary data.</text>
</comment>
<evidence type="ECO:0000256" key="2">
    <source>
        <dbReference type="ARBA" id="ARBA00022603"/>
    </source>
</evidence>
<comment type="subcellular location">
    <subcellularLocation>
        <location evidence="6">Cytoplasm</location>
    </subcellularLocation>
</comment>
<comment type="similarity">
    <text evidence="6">Belongs to the class IV-like SAM-binding methyltransferase superfamily. RNA methyltransferase TrmH family. TrmL subfamily.</text>
</comment>
<proteinExistence type="inferred from homology"/>
<dbReference type="PANTHER" id="PTHR42971">
    <property type="entry name" value="TRNA (CYTIDINE(34)-2'-O)-METHYLTRANSFERASE"/>
    <property type="match status" value="1"/>
</dbReference>
<evidence type="ECO:0000259" key="7">
    <source>
        <dbReference type="Pfam" id="PF00588"/>
    </source>
</evidence>
<keyword evidence="4 6" id="KW-0949">S-adenosyl-L-methionine</keyword>
<feature type="binding site" evidence="6">
    <location>
        <position position="143"/>
    </location>
    <ligand>
        <name>S-adenosyl-L-methionine</name>
        <dbReference type="ChEBI" id="CHEBI:59789"/>
    </ligand>
</feature>
<dbReference type="EMBL" id="JBHUIY010000022">
    <property type="protein sequence ID" value="MFD2234463.1"/>
    <property type="molecule type" value="Genomic_DNA"/>
</dbReference>